<comment type="caution">
    <text evidence="2">The sequence shown here is derived from an EMBL/GenBank/DDBJ whole genome shotgun (WGS) entry which is preliminary data.</text>
</comment>
<feature type="transmembrane region" description="Helical" evidence="1">
    <location>
        <begin position="58"/>
        <end position="79"/>
    </location>
</feature>
<dbReference type="Proteomes" id="UP000263833">
    <property type="component" value="Unassembled WGS sequence"/>
</dbReference>
<reference evidence="3" key="1">
    <citation type="submission" date="2018-08" db="EMBL/GenBank/DDBJ databases">
        <authorList>
            <person name="Kim S.-J."/>
            <person name="Jung G.-Y."/>
        </authorList>
    </citation>
    <scope>NUCLEOTIDE SEQUENCE [LARGE SCALE GENOMIC DNA]</scope>
    <source>
        <strain evidence="3">GY_G</strain>
    </source>
</reference>
<feature type="transmembrane region" description="Helical" evidence="1">
    <location>
        <begin position="12"/>
        <end position="30"/>
    </location>
</feature>
<proteinExistence type="predicted"/>
<keyword evidence="1" id="KW-0472">Membrane</keyword>
<feature type="transmembrane region" description="Helical" evidence="1">
    <location>
        <begin position="91"/>
        <end position="115"/>
    </location>
</feature>
<dbReference type="AlphaFoldDB" id="A0A371BJ66"/>
<dbReference type="InterPro" id="IPR025495">
    <property type="entry name" value="DUF4386"/>
</dbReference>
<protein>
    <submittedName>
        <fullName evidence="2">DUF4386 domain-containing protein</fullName>
    </submittedName>
</protein>
<feature type="transmembrane region" description="Helical" evidence="1">
    <location>
        <begin position="141"/>
        <end position="160"/>
    </location>
</feature>
<dbReference type="OrthoDB" id="5421633at2"/>
<accession>A0A371BJ66</accession>
<organism evidence="2 3">
    <name type="scientific">Sphingorhabdus pulchriflava</name>
    <dbReference type="NCBI Taxonomy" id="2292257"/>
    <lineage>
        <taxon>Bacteria</taxon>
        <taxon>Pseudomonadati</taxon>
        <taxon>Pseudomonadota</taxon>
        <taxon>Alphaproteobacteria</taxon>
        <taxon>Sphingomonadales</taxon>
        <taxon>Sphingomonadaceae</taxon>
        <taxon>Sphingorhabdus</taxon>
    </lineage>
</organism>
<dbReference type="Pfam" id="PF14329">
    <property type="entry name" value="DUF4386"/>
    <property type="match status" value="1"/>
</dbReference>
<gene>
    <name evidence="2" type="ORF">DXH95_09960</name>
</gene>
<keyword evidence="3" id="KW-1185">Reference proteome</keyword>
<dbReference type="EMBL" id="QRGP01000001">
    <property type="protein sequence ID" value="RDV07629.1"/>
    <property type="molecule type" value="Genomic_DNA"/>
</dbReference>
<feature type="transmembrane region" description="Helical" evidence="1">
    <location>
        <begin position="201"/>
        <end position="221"/>
    </location>
</feature>
<name>A0A371BJ66_9SPHN</name>
<feature type="transmembrane region" description="Helical" evidence="1">
    <location>
        <begin position="167"/>
        <end position="189"/>
    </location>
</feature>
<dbReference type="RefSeq" id="WP_115549173.1">
    <property type="nucleotide sequence ID" value="NZ_QRGP01000001.1"/>
</dbReference>
<sequence>MTDISQTQARVAGWLYLGTIVAGIYAQVFTRMKLAVADNPAATTSSILAHESLYRSGLAADAVMLFCYIAVTIIFLGLFKGVDAMLSRIAAGFSMIGIAVLSITGIFHAAPMLLLQNAPYLDADMQQQLARLALDLHTEGYIISLLFFGAYCLLLGVLIWRSRLIPNWVGALMMAGGAAHLFNNFAFILAPDFARQIPDLFNYPPLLGELALALWLVFFGIRTAGDS</sequence>
<keyword evidence="1" id="KW-1133">Transmembrane helix</keyword>
<evidence type="ECO:0000313" key="2">
    <source>
        <dbReference type="EMBL" id="RDV07629.1"/>
    </source>
</evidence>
<keyword evidence="1" id="KW-0812">Transmembrane</keyword>
<evidence type="ECO:0000313" key="3">
    <source>
        <dbReference type="Proteomes" id="UP000263833"/>
    </source>
</evidence>
<evidence type="ECO:0000256" key="1">
    <source>
        <dbReference type="SAM" id="Phobius"/>
    </source>
</evidence>